<dbReference type="Pfam" id="PF17919">
    <property type="entry name" value="RT_RNaseH_2"/>
    <property type="match status" value="1"/>
</dbReference>
<evidence type="ECO:0000313" key="3">
    <source>
        <dbReference type="WBParaSite" id="nRc.2.0.1.t28995-RA"/>
    </source>
</evidence>
<organism evidence="2 3">
    <name type="scientific">Romanomermis culicivorax</name>
    <name type="common">Nematode worm</name>
    <dbReference type="NCBI Taxonomy" id="13658"/>
    <lineage>
        <taxon>Eukaryota</taxon>
        <taxon>Metazoa</taxon>
        <taxon>Ecdysozoa</taxon>
        <taxon>Nematoda</taxon>
        <taxon>Enoplea</taxon>
        <taxon>Dorylaimia</taxon>
        <taxon>Mermithida</taxon>
        <taxon>Mermithoidea</taxon>
        <taxon>Mermithidae</taxon>
        <taxon>Romanomermis</taxon>
    </lineage>
</organism>
<dbReference type="PANTHER" id="PTHR34072:SF58">
    <property type="entry name" value="DNA (CYTOSINE-5-)-METHYLTRANSFERASE"/>
    <property type="match status" value="1"/>
</dbReference>
<dbReference type="PANTHER" id="PTHR34072">
    <property type="entry name" value="ENZYMATIC POLYPROTEIN-RELATED"/>
    <property type="match status" value="1"/>
</dbReference>
<evidence type="ECO:0000313" key="2">
    <source>
        <dbReference type="Proteomes" id="UP000887565"/>
    </source>
</evidence>
<sequence length="165" mass="18821">MILTIPDVIVQPLTTTSMATGFPIETAIVNITNIWCNGANILSGIWQHCQARYMRSSTMTRIINLIAFEGIKKALTSLLFHHYLVYDGNTQFIIQTDTSMTAIGTILYQENGNDQWVIAYNSQVLTDPETQYSTTECKCLTIVYGFSFFFHKLLEWLKDEKHPNL</sequence>
<proteinExistence type="predicted"/>
<dbReference type="InterPro" id="IPR043502">
    <property type="entry name" value="DNA/RNA_pol_sf"/>
</dbReference>
<dbReference type="InterPro" id="IPR041577">
    <property type="entry name" value="RT_RNaseH_2"/>
</dbReference>
<dbReference type="SUPFAM" id="SSF56672">
    <property type="entry name" value="DNA/RNA polymerases"/>
    <property type="match status" value="1"/>
</dbReference>
<dbReference type="WBParaSite" id="nRc.2.0.1.t28995-RA">
    <property type="protein sequence ID" value="nRc.2.0.1.t28995-RA"/>
    <property type="gene ID" value="nRc.2.0.1.g28995"/>
</dbReference>
<dbReference type="Proteomes" id="UP000887565">
    <property type="component" value="Unplaced"/>
</dbReference>
<dbReference type="AlphaFoldDB" id="A0A915JRS2"/>
<reference evidence="3" key="1">
    <citation type="submission" date="2022-11" db="UniProtKB">
        <authorList>
            <consortium name="WormBaseParasite"/>
        </authorList>
    </citation>
    <scope>IDENTIFICATION</scope>
</reference>
<name>A0A915JRS2_ROMCU</name>
<protein>
    <submittedName>
        <fullName evidence="3">Reverse transcriptase/retrotransposon-derived protein RNase H-like domain-containing protein</fullName>
    </submittedName>
</protein>
<evidence type="ECO:0000259" key="1">
    <source>
        <dbReference type="Pfam" id="PF17919"/>
    </source>
</evidence>
<feature type="domain" description="Reverse transcriptase/retrotransposon-derived protein RNase H-like" evidence="1">
    <location>
        <begin position="67"/>
        <end position="153"/>
    </location>
</feature>
<accession>A0A915JRS2</accession>
<keyword evidence="2" id="KW-1185">Reference proteome</keyword>